<comment type="catalytic activity">
    <reaction evidence="1">
        <text>ATP + protein L-histidine = ADP + protein N-phospho-L-histidine.</text>
        <dbReference type="EC" id="2.7.13.3"/>
    </reaction>
</comment>
<dbReference type="Gene3D" id="1.10.287.130">
    <property type="match status" value="1"/>
</dbReference>
<protein>
    <recommendedName>
        <fullName evidence="3">histidine kinase</fullName>
        <ecNumber evidence="3">2.7.13.3</ecNumber>
    </recommendedName>
</protein>
<dbReference type="Proteomes" id="UP000002382">
    <property type="component" value="Chromosome"/>
</dbReference>
<dbReference type="Pfam" id="PF02518">
    <property type="entry name" value="HATPase_c"/>
    <property type="match status" value="1"/>
</dbReference>
<feature type="domain" description="Histidine kinase" evidence="11">
    <location>
        <begin position="226"/>
        <end position="426"/>
    </location>
</feature>
<name>C5CGF9_KOSOT</name>
<keyword evidence="7 13" id="KW-0418">Kinase</keyword>
<dbReference type="InterPro" id="IPR005467">
    <property type="entry name" value="His_kinase_dom"/>
</dbReference>
<dbReference type="GO" id="GO:0000155">
    <property type="term" value="F:phosphorelay sensor kinase activity"/>
    <property type="evidence" value="ECO:0007669"/>
    <property type="project" value="InterPro"/>
</dbReference>
<dbReference type="InterPro" id="IPR050428">
    <property type="entry name" value="TCS_sensor_his_kinase"/>
</dbReference>
<dbReference type="eggNOG" id="COG2205">
    <property type="taxonomic scope" value="Bacteria"/>
</dbReference>
<dbReference type="PROSITE" id="PS50885">
    <property type="entry name" value="HAMP"/>
    <property type="match status" value="1"/>
</dbReference>
<evidence type="ECO:0000256" key="6">
    <source>
        <dbReference type="ARBA" id="ARBA00022692"/>
    </source>
</evidence>
<dbReference type="Gene3D" id="3.30.565.10">
    <property type="entry name" value="Histidine kinase-like ATPase, C-terminal domain"/>
    <property type="match status" value="1"/>
</dbReference>
<dbReference type="SMART" id="SM00387">
    <property type="entry name" value="HATPase_c"/>
    <property type="match status" value="1"/>
</dbReference>
<dbReference type="EMBL" id="CP001634">
    <property type="protein sequence ID" value="ACR80540.1"/>
    <property type="molecule type" value="Genomic_DNA"/>
</dbReference>
<accession>C5CGF9</accession>
<evidence type="ECO:0000259" key="12">
    <source>
        <dbReference type="PROSITE" id="PS50885"/>
    </source>
</evidence>
<dbReference type="InterPro" id="IPR003660">
    <property type="entry name" value="HAMP_dom"/>
</dbReference>
<evidence type="ECO:0000256" key="8">
    <source>
        <dbReference type="ARBA" id="ARBA00022989"/>
    </source>
</evidence>
<dbReference type="InterPro" id="IPR036890">
    <property type="entry name" value="HATPase_C_sf"/>
</dbReference>
<evidence type="ECO:0000256" key="7">
    <source>
        <dbReference type="ARBA" id="ARBA00022777"/>
    </source>
</evidence>
<reference evidence="13 14" key="2">
    <citation type="journal article" date="2011" name="J. Bacteriol.">
        <title>Genome Sequence of Kosmotoga olearia Strain TBF 19.5.1, a Thermophilic Bacterium with a Wide Growth Temperature Range, Isolated from the Troll B Oil Platform in the North Sea.</title>
        <authorList>
            <person name="Swithers K.S."/>
            <person name="Dipippo J.L."/>
            <person name="Bruce D.C."/>
            <person name="Detter C."/>
            <person name="Tapia R."/>
            <person name="Han S."/>
            <person name="Goodwin L.A."/>
            <person name="Han J."/>
            <person name="Woyke T."/>
            <person name="Pitluck S."/>
            <person name="Pennacchio L."/>
            <person name="Nolan M."/>
            <person name="Mikhailova N."/>
            <person name="Land M.L."/>
            <person name="Nesbo C.L."/>
            <person name="Gogarten J.P."/>
            <person name="Noll K.M."/>
        </authorList>
    </citation>
    <scope>NUCLEOTIDE SEQUENCE [LARGE SCALE GENOMIC DNA]</scope>
    <source>
        <strain evidence="14">ATCC BAA-1733 / DSM 21960 / TBF 19.5.1</strain>
    </source>
</reference>
<proteinExistence type="predicted"/>
<dbReference type="PANTHER" id="PTHR45436">
    <property type="entry name" value="SENSOR HISTIDINE KINASE YKOH"/>
    <property type="match status" value="1"/>
</dbReference>
<dbReference type="CDD" id="cd00082">
    <property type="entry name" value="HisKA"/>
    <property type="match status" value="1"/>
</dbReference>
<dbReference type="KEGG" id="kol:Kole_1858"/>
<dbReference type="InterPro" id="IPR003594">
    <property type="entry name" value="HATPase_dom"/>
</dbReference>
<evidence type="ECO:0000256" key="1">
    <source>
        <dbReference type="ARBA" id="ARBA00000085"/>
    </source>
</evidence>
<dbReference type="SUPFAM" id="SSF47384">
    <property type="entry name" value="Homodimeric domain of signal transducing histidine kinase"/>
    <property type="match status" value="1"/>
</dbReference>
<evidence type="ECO:0000313" key="13">
    <source>
        <dbReference type="EMBL" id="ACR80540.1"/>
    </source>
</evidence>
<keyword evidence="9" id="KW-0902">Two-component regulatory system</keyword>
<dbReference type="OrthoDB" id="9796330at2"/>
<dbReference type="Pfam" id="PF00512">
    <property type="entry name" value="HisKA"/>
    <property type="match status" value="1"/>
</dbReference>
<evidence type="ECO:0000313" key="14">
    <source>
        <dbReference type="Proteomes" id="UP000002382"/>
    </source>
</evidence>
<keyword evidence="14" id="KW-1185">Reference proteome</keyword>
<organism evidence="13 14">
    <name type="scientific">Kosmotoga olearia (strain ATCC BAA-1733 / DSM 21960 / TBF 19.5.1)</name>
    <dbReference type="NCBI Taxonomy" id="521045"/>
    <lineage>
        <taxon>Bacteria</taxon>
        <taxon>Thermotogati</taxon>
        <taxon>Thermotogota</taxon>
        <taxon>Thermotogae</taxon>
        <taxon>Kosmotogales</taxon>
        <taxon>Kosmotogaceae</taxon>
        <taxon>Kosmotoga</taxon>
    </lineage>
</organism>
<dbReference type="PANTHER" id="PTHR45436:SF5">
    <property type="entry name" value="SENSOR HISTIDINE KINASE TRCS"/>
    <property type="match status" value="1"/>
</dbReference>
<evidence type="ECO:0000256" key="2">
    <source>
        <dbReference type="ARBA" id="ARBA00004370"/>
    </source>
</evidence>
<comment type="subcellular location">
    <subcellularLocation>
        <location evidence="2">Membrane</location>
    </subcellularLocation>
</comment>
<dbReference type="STRING" id="521045.Kole_1858"/>
<evidence type="ECO:0000256" key="5">
    <source>
        <dbReference type="ARBA" id="ARBA00022679"/>
    </source>
</evidence>
<keyword evidence="10" id="KW-0472">Membrane</keyword>
<evidence type="ECO:0000256" key="3">
    <source>
        <dbReference type="ARBA" id="ARBA00012438"/>
    </source>
</evidence>
<keyword evidence="4" id="KW-0597">Phosphoprotein</keyword>
<reference evidence="13 14" key="1">
    <citation type="submission" date="2009-06" db="EMBL/GenBank/DDBJ databases">
        <title>Complete sequence of Thermotogales bacterium TBF 19.5.1.</title>
        <authorList>
            <consortium name="US DOE Joint Genome Institute"/>
            <person name="Lucas S."/>
            <person name="Copeland A."/>
            <person name="Lapidus A."/>
            <person name="Glavina del Rio T."/>
            <person name="Tice H."/>
            <person name="Bruce D."/>
            <person name="Goodwin L."/>
            <person name="Pitluck S."/>
            <person name="Chertkov O."/>
            <person name="Brettin T."/>
            <person name="Detter J.C."/>
            <person name="Han C."/>
            <person name="Schmutz J."/>
            <person name="Larimer F."/>
            <person name="Land M."/>
            <person name="Hauser L."/>
            <person name="Kyrpides N."/>
            <person name="Ovchinnikova G."/>
            <person name="Noll K."/>
        </authorList>
    </citation>
    <scope>NUCLEOTIDE SEQUENCE [LARGE SCALE GENOMIC DNA]</scope>
    <source>
        <strain evidence="14">ATCC BAA-1733 / DSM 21960 / TBF 19.5.1</strain>
    </source>
</reference>
<gene>
    <name evidence="13" type="ordered locus">Kole_1858</name>
</gene>
<dbReference type="SMART" id="SM00388">
    <property type="entry name" value="HisKA"/>
    <property type="match status" value="1"/>
</dbReference>
<dbReference type="HOGENOM" id="CLU_000445_89_6_0"/>
<feature type="transmembrane region" description="Helical" evidence="10">
    <location>
        <begin position="143"/>
        <end position="164"/>
    </location>
</feature>
<dbReference type="EC" id="2.7.13.3" evidence="3"/>
<dbReference type="InterPro" id="IPR003661">
    <property type="entry name" value="HisK_dim/P_dom"/>
</dbReference>
<feature type="domain" description="HAMP" evidence="12">
    <location>
        <begin position="166"/>
        <end position="218"/>
    </location>
</feature>
<evidence type="ECO:0000256" key="9">
    <source>
        <dbReference type="ARBA" id="ARBA00023012"/>
    </source>
</evidence>
<dbReference type="AlphaFoldDB" id="C5CGF9"/>
<evidence type="ECO:0000256" key="10">
    <source>
        <dbReference type="SAM" id="Phobius"/>
    </source>
</evidence>
<dbReference type="GO" id="GO:0016020">
    <property type="term" value="C:membrane"/>
    <property type="evidence" value="ECO:0007669"/>
    <property type="project" value="UniProtKB-SubCell"/>
</dbReference>
<evidence type="ECO:0000256" key="4">
    <source>
        <dbReference type="ARBA" id="ARBA00022553"/>
    </source>
</evidence>
<dbReference type="PROSITE" id="PS50109">
    <property type="entry name" value="HIS_KIN"/>
    <property type="match status" value="1"/>
</dbReference>
<keyword evidence="8 10" id="KW-1133">Transmembrane helix</keyword>
<keyword evidence="6 10" id="KW-0812">Transmembrane</keyword>
<sequence>MYSKLRANFWMTVISLIASLIVVLLAYATVYRVVIVSTSRNALIALKQIDRVYNEKILQTIPPKMFNRIPATVIILRNDEYKVIQDALGIGEQVEKILVLSAEKKIFDLNGEYFLKTQLKTTRGIIVAIQPANHIVELLKRTAGLFFIVWLIGAGVILFFSFLFSSRFIKSIGSIIKRAEKISREMEGLLPEEGLSGEMLELTKSLNKMILRLRNALEDEKAFSVSAAHELKTPLANIIGYVGMLRRWGLQHEDIAYESLERIERTAIELNDLVSKFLNLNEPIDLSKMLEIQASDFLNDYIDELKGRLPNRKIEVDCKADPFLKIPDGLLENILNILVDNANKFSPENLPIRIVVENNKIGVMSYGPKILEEYKEKIFEPFFRLDKEKKGHGLGLTIARRLARKAGWDVYLDISKEGNIFWIKFN</sequence>
<dbReference type="InterPro" id="IPR036097">
    <property type="entry name" value="HisK_dim/P_sf"/>
</dbReference>
<dbReference type="SUPFAM" id="SSF55874">
    <property type="entry name" value="ATPase domain of HSP90 chaperone/DNA topoisomerase II/histidine kinase"/>
    <property type="match status" value="1"/>
</dbReference>
<dbReference type="Gene3D" id="6.10.340.10">
    <property type="match status" value="1"/>
</dbReference>
<evidence type="ECO:0000259" key="11">
    <source>
        <dbReference type="PROSITE" id="PS50109"/>
    </source>
</evidence>
<keyword evidence="5" id="KW-0808">Transferase</keyword>
<dbReference type="RefSeq" id="WP_015869183.1">
    <property type="nucleotide sequence ID" value="NC_012785.1"/>
</dbReference>